<evidence type="ECO:0000256" key="1">
    <source>
        <dbReference type="SAM" id="SignalP"/>
    </source>
</evidence>
<feature type="signal peptide" evidence="1">
    <location>
        <begin position="1"/>
        <end position="29"/>
    </location>
</feature>
<keyword evidence="3" id="KW-1185">Reference proteome</keyword>
<dbReference type="EMBL" id="BGZK01000226">
    <property type="protein sequence ID" value="GBP29903.1"/>
    <property type="molecule type" value="Genomic_DNA"/>
</dbReference>
<evidence type="ECO:0000313" key="3">
    <source>
        <dbReference type="Proteomes" id="UP000299102"/>
    </source>
</evidence>
<dbReference type="AlphaFoldDB" id="A0A4C1UTT1"/>
<sequence length="94" mass="10936">MTTSMTDGLTCPLWLSIIWWAAKECCLQCDDNIQYRRLNVPTLAQYKLTDGLTCPRWLSISWWAAKEYCLQCDDNIQDRRLNVPTLAQYKLVGC</sequence>
<protein>
    <submittedName>
        <fullName evidence="2">Uncharacterized protein</fullName>
    </submittedName>
</protein>
<accession>A0A4C1UTT1</accession>
<gene>
    <name evidence="2" type="ORF">EVAR_18383_1</name>
</gene>
<proteinExistence type="predicted"/>
<name>A0A4C1UTT1_EUMVA</name>
<evidence type="ECO:0000313" key="2">
    <source>
        <dbReference type="EMBL" id="GBP29903.1"/>
    </source>
</evidence>
<keyword evidence="1" id="KW-0732">Signal</keyword>
<dbReference type="Proteomes" id="UP000299102">
    <property type="component" value="Unassembled WGS sequence"/>
</dbReference>
<organism evidence="2 3">
    <name type="scientific">Eumeta variegata</name>
    <name type="common">Bagworm moth</name>
    <name type="synonym">Eumeta japonica</name>
    <dbReference type="NCBI Taxonomy" id="151549"/>
    <lineage>
        <taxon>Eukaryota</taxon>
        <taxon>Metazoa</taxon>
        <taxon>Ecdysozoa</taxon>
        <taxon>Arthropoda</taxon>
        <taxon>Hexapoda</taxon>
        <taxon>Insecta</taxon>
        <taxon>Pterygota</taxon>
        <taxon>Neoptera</taxon>
        <taxon>Endopterygota</taxon>
        <taxon>Lepidoptera</taxon>
        <taxon>Glossata</taxon>
        <taxon>Ditrysia</taxon>
        <taxon>Tineoidea</taxon>
        <taxon>Psychidae</taxon>
        <taxon>Oiketicinae</taxon>
        <taxon>Eumeta</taxon>
    </lineage>
</organism>
<comment type="caution">
    <text evidence="2">The sequence shown here is derived from an EMBL/GenBank/DDBJ whole genome shotgun (WGS) entry which is preliminary data.</text>
</comment>
<reference evidence="2 3" key="1">
    <citation type="journal article" date="2019" name="Commun. Biol.">
        <title>The bagworm genome reveals a unique fibroin gene that provides high tensile strength.</title>
        <authorList>
            <person name="Kono N."/>
            <person name="Nakamura H."/>
            <person name="Ohtoshi R."/>
            <person name="Tomita M."/>
            <person name="Numata K."/>
            <person name="Arakawa K."/>
        </authorList>
    </citation>
    <scope>NUCLEOTIDE SEQUENCE [LARGE SCALE GENOMIC DNA]</scope>
</reference>
<feature type="chain" id="PRO_5020040603" evidence="1">
    <location>
        <begin position="30"/>
        <end position="94"/>
    </location>
</feature>